<protein>
    <submittedName>
        <fullName evidence="1">Uncharacterized protein</fullName>
    </submittedName>
</protein>
<dbReference type="EMBL" id="SNXR01000014">
    <property type="protein sequence ID" value="TDP58689.1"/>
    <property type="molecule type" value="Genomic_DNA"/>
</dbReference>
<comment type="caution">
    <text evidence="1">The sequence shown here is derived from an EMBL/GenBank/DDBJ whole genome shotgun (WGS) entry which is preliminary data.</text>
</comment>
<dbReference type="Proteomes" id="UP000295260">
    <property type="component" value="Unassembled WGS sequence"/>
</dbReference>
<evidence type="ECO:0000313" key="2">
    <source>
        <dbReference type="Proteomes" id="UP000295260"/>
    </source>
</evidence>
<evidence type="ECO:0000313" key="1">
    <source>
        <dbReference type="EMBL" id="TDP58689.1"/>
    </source>
</evidence>
<dbReference type="AlphaFoldDB" id="A0A4R6QBL4"/>
<reference evidence="1 2" key="1">
    <citation type="submission" date="2019-03" db="EMBL/GenBank/DDBJ databases">
        <title>Genomic Encyclopedia of Archaeal and Bacterial Type Strains, Phase II (KMG-II): from individual species to whole genera.</title>
        <authorList>
            <person name="Goeker M."/>
        </authorList>
    </citation>
    <scope>NUCLEOTIDE SEQUENCE [LARGE SCALE GENOMIC DNA]</scope>
    <source>
        <strain evidence="1 2">DSM 25687</strain>
    </source>
</reference>
<organism evidence="1 2">
    <name type="scientific">Flavobacterium dankookense</name>
    <dbReference type="NCBI Taxonomy" id="706186"/>
    <lineage>
        <taxon>Bacteria</taxon>
        <taxon>Pseudomonadati</taxon>
        <taxon>Bacteroidota</taxon>
        <taxon>Flavobacteriia</taxon>
        <taxon>Flavobacteriales</taxon>
        <taxon>Flavobacteriaceae</taxon>
        <taxon>Flavobacterium</taxon>
    </lineage>
</organism>
<dbReference type="RefSeq" id="WP_133533187.1">
    <property type="nucleotide sequence ID" value="NZ_SNXR01000014.1"/>
</dbReference>
<accession>A0A4R6QBL4</accession>
<sequence>MSNTNLPLEETLKINKKSNVPTSDIDLGKVVTDVSATWLTKPELTLLWTNQIAFNDTAVDYNKDLTERLALGGDRPQITQTIKDLDVTINEHLSYVKDMITKKYKKKNATSYYPAFGIVYRNKRYAIPSDQNTRLASLKLMLSGLVAHGFEADEFGTAFWQPIHDQYELFVNNASTTDGNVSAKVSSKNTYKKELNKTLRALINLIKANYPDTYKAELRTWGFQKEKY</sequence>
<gene>
    <name evidence="1" type="ORF">BC748_1917</name>
</gene>
<keyword evidence="2" id="KW-1185">Reference proteome</keyword>
<name>A0A4R6QBL4_9FLAO</name>
<dbReference type="OrthoDB" id="880376at2"/>
<proteinExistence type="predicted"/>